<dbReference type="PROSITE" id="PS51257">
    <property type="entry name" value="PROKAR_LIPOPROTEIN"/>
    <property type="match status" value="1"/>
</dbReference>
<keyword evidence="2" id="KW-1185">Reference proteome</keyword>
<dbReference type="RefSeq" id="WP_100375793.1">
    <property type="nucleotide sequence ID" value="NZ_PGFD01000001.1"/>
</dbReference>
<dbReference type="OrthoDB" id="1250129at2"/>
<proteinExistence type="predicted"/>
<evidence type="ECO:0000313" key="2">
    <source>
        <dbReference type="Proteomes" id="UP000228740"/>
    </source>
</evidence>
<organism evidence="1 2">
    <name type="scientific">Chryseobacterium geocarposphaerae</name>
    <dbReference type="NCBI Taxonomy" id="1416776"/>
    <lineage>
        <taxon>Bacteria</taxon>
        <taxon>Pseudomonadati</taxon>
        <taxon>Bacteroidota</taxon>
        <taxon>Flavobacteriia</taxon>
        <taxon>Flavobacteriales</taxon>
        <taxon>Weeksellaceae</taxon>
        <taxon>Chryseobacterium group</taxon>
        <taxon>Chryseobacterium</taxon>
    </lineage>
</organism>
<comment type="caution">
    <text evidence="1">The sequence shown here is derived from an EMBL/GenBank/DDBJ whole genome shotgun (WGS) entry which is preliminary data.</text>
</comment>
<dbReference type="EMBL" id="PGFD01000001">
    <property type="protein sequence ID" value="PJJ67059.1"/>
    <property type="molecule type" value="Genomic_DNA"/>
</dbReference>
<sequence length="163" mass="19055">MTIPKSIISTLFITLVVISCSKTPKINDEFRNTVISKINLHQDTLLVFNQFLDQLDSKNKTFGEYYIKTHRDIQDSCDKVLAAKYEPEHFVYNNHTPEDFDFLHKITVESLNNYHKKLDIDTSKIYMIEWVTNSSPDIKRYLNQKYGLGIFISEDQPQDAAKE</sequence>
<gene>
    <name evidence="1" type="ORF">CLV73_1055</name>
</gene>
<accession>A0A2M9C8A7</accession>
<dbReference type="AlphaFoldDB" id="A0A2M9C8A7"/>
<reference evidence="1 2" key="1">
    <citation type="submission" date="2017-11" db="EMBL/GenBank/DDBJ databases">
        <title>Genomic Encyclopedia of Archaeal and Bacterial Type Strains, Phase II (KMG-II): From Individual Species to Whole Genera.</title>
        <authorList>
            <person name="Goeker M."/>
        </authorList>
    </citation>
    <scope>NUCLEOTIDE SEQUENCE [LARGE SCALE GENOMIC DNA]</scope>
    <source>
        <strain evidence="1 2">DSM 27617</strain>
    </source>
</reference>
<dbReference type="Proteomes" id="UP000228740">
    <property type="component" value="Unassembled WGS sequence"/>
</dbReference>
<name>A0A2M9C8A7_9FLAO</name>
<evidence type="ECO:0000313" key="1">
    <source>
        <dbReference type="EMBL" id="PJJ67059.1"/>
    </source>
</evidence>
<protein>
    <submittedName>
        <fullName evidence="1">Uncharacterized protein</fullName>
    </submittedName>
</protein>